<proteinExistence type="predicted"/>
<dbReference type="Gene3D" id="2.40.33.40">
    <property type="entry name" value="Phosphotransferase system, glucitol/sorbitol-specific IIA component"/>
    <property type="match status" value="1"/>
</dbReference>
<dbReference type="SUPFAM" id="SSF141530">
    <property type="entry name" value="PTSIIA/GutA-like"/>
    <property type="match status" value="1"/>
</dbReference>
<comment type="caution">
    <text evidence="2">The sequence shown here is derived from an EMBL/GenBank/DDBJ whole genome shotgun (WGS) entry which is preliminary data.</text>
</comment>
<gene>
    <name evidence="2" type="ORF">FB473_003118</name>
</gene>
<dbReference type="Proteomes" id="UP000749311">
    <property type="component" value="Unassembled WGS sequence"/>
</dbReference>
<evidence type="ECO:0000313" key="3">
    <source>
        <dbReference type="Proteomes" id="UP000749311"/>
    </source>
</evidence>
<evidence type="ECO:0000313" key="2">
    <source>
        <dbReference type="EMBL" id="NIH58423.1"/>
    </source>
</evidence>
<reference evidence="2 3" key="1">
    <citation type="submission" date="2020-02" db="EMBL/GenBank/DDBJ databases">
        <title>Sequencing the genomes of 1000 actinobacteria strains.</title>
        <authorList>
            <person name="Klenk H.-P."/>
        </authorList>
    </citation>
    <scope>NUCLEOTIDE SEQUENCE [LARGE SCALE GENOMIC DNA]</scope>
    <source>
        <strain evidence="2 3">DSM 19609</strain>
    </source>
</reference>
<accession>A0ABX0SJ58</accession>
<name>A0ABX0SJ58_9ACTN</name>
<organism evidence="2 3">
    <name type="scientific">Brooklawnia cerclae</name>
    <dbReference type="NCBI Taxonomy" id="349934"/>
    <lineage>
        <taxon>Bacteria</taxon>
        <taxon>Bacillati</taxon>
        <taxon>Actinomycetota</taxon>
        <taxon>Actinomycetes</taxon>
        <taxon>Propionibacteriales</taxon>
        <taxon>Propionibacteriaceae</taxon>
        <taxon>Brooklawnia</taxon>
    </lineage>
</organism>
<evidence type="ECO:0000256" key="1">
    <source>
        <dbReference type="PROSITE-ProRule" id="PRU00420"/>
    </source>
</evidence>
<feature type="modified residue" description="Phosphohistidine; by HPr" evidence="1">
    <location>
        <position position="44"/>
    </location>
</feature>
<keyword evidence="3" id="KW-1185">Reference proteome</keyword>
<dbReference type="RefSeq" id="WP_167170798.1">
    <property type="nucleotide sequence ID" value="NZ_BAAAOO010000004.1"/>
</dbReference>
<dbReference type="EMBL" id="JAAMOZ010000003">
    <property type="protein sequence ID" value="NIH58423.1"/>
    <property type="molecule type" value="Genomic_DNA"/>
</dbReference>
<dbReference type="Pfam" id="PF03829">
    <property type="entry name" value="PTSIIA_gutA"/>
    <property type="match status" value="1"/>
</dbReference>
<dbReference type="PANTHER" id="PTHR40398:SF1">
    <property type="entry name" value="PTS SYSTEM GLUCITOL_SORBITOL-SPECIFIC EIIA COMPONENT"/>
    <property type="match status" value="1"/>
</dbReference>
<sequence>MTTNIWNAEVSRIGGDAGEMIEAGVLILFGEPVPEALADVSIVHTNATALTRPVQAGDRLVIGEQTYTVDEVGGRANDNLTELGHIVVYVNQPDQELLPGAVKASGPAPVAPAAGSTVAFTEA</sequence>
<dbReference type="PANTHER" id="PTHR40398">
    <property type="entry name" value="PTS SYSTEM GLUCITOL/SORBITOL-SPECIFIC EIIA COMPONENT"/>
    <property type="match status" value="1"/>
</dbReference>
<dbReference type="InterPro" id="IPR004716">
    <property type="entry name" value="PTS_IIA_glucitol/sorbitol-sp"/>
</dbReference>
<dbReference type="InterPro" id="IPR036665">
    <property type="entry name" value="PTS_IIA_glucitol/sorbitol_sf"/>
</dbReference>
<protein>
    <submittedName>
        <fullName evidence="2">PTS system glucitol/sorbitol-specific IIA component</fullName>
    </submittedName>
</protein>
<dbReference type="PROSITE" id="PS51097">
    <property type="entry name" value="PTS_EIIA_TYPE_5"/>
    <property type="match status" value="1"/>
</dbReference>